<accession>A0A1V4A4M1</accession>
<evidence type="ECO:0000259" key="1">
    <source>
        <dbReference type="Pfam" id="PF09860"/>
    </source>
</evidence>
<evidence type="ECO:0000313" key="2">
    <source>
        <dbReference type="EMBL" id="OON74752.1"/>
    </source>
</evidence>
<protein>
    <recommendedName>
        <fullName evidence="1">DUF2087 domain-containing protein</fullName>
    </recommendedName>
</protein>
<dbReference type="Pfam" id="PF09860">
    <property type="entry name" value="DUF2087"/>
    <property type="match status" value="1"/>
</dbReference>
<gene>
    <name evidence="2" type="ORF">B1H18_24770</name>
</gene>
<dbReference type="OrthoDB" id="529288at2"/>
<reference evidence="2 3" key="1">
    <citation type="submission" date="2017-02" db="EMBL/GenBank/DDBJ databases">
        <title>Draft Genome Sequence of Streptomyces tsukubaensis F601, a Producer of the immunosuppressant tacrolimus FK506.</title>
        <authorList>
            <person name="Zong G."/>
            <person name="Zhong C."/>
            <person name="Fu J."/>
            <person name="Qin R."/>
            <person name="Cao G."/>
        </authorList>
    </citation>
    <scope>NUCLEOTIDE SEQUENCE [LARGE SCALE GENOMIC DNA]</scope>
    <source>
        <strain evidence="2 3">F601</strain>
    </source>
</reference>
<dbReference type="InterPro" id="IPR018656">
    <property type="entry name" value="DUF2087"/>
</dbReference>
<sequence length="96" mass="10691">MPRHLTGFFTQGRLAVIPVRPSVRRELLAHLTRSLFAQERPYSEREVNDAFGAFHDDTAALRRYCVADGLLVREEDGSTYRRVILQGPAPGIGAGP</sequence>
<name>A0A1V4A4M1_9ACTN</name>
<evidence type="ECO:0000313" key="3">
    <source>
        <dbReference type="Proteomes" id="UP000190539"/>
    </source>
</evidence>
<dbReference type="Proteomes" id="UP000190539">
    <property type="component" value="Unassembled WGS sequence"/>
</dbReference>
<dbReference type="STRING" id="83656.B1H18_24770"/>
<dbReference type="EMBL" id="MVFC01000026">
    <property type="protein sequence ID" value="OON74752.1"/>
    <property type="molecule type" value="Genomic_DNA"/>
</dbReference>
<proteinExistence type="predicted"/>
<dbReference type="AlphaFoldDB" id="A0A1V4A4M1"/>
<feature type="domain" description="DUF2087" evidence="1">
    <location>
        <begin position="13"/>
        <end position="82"/>
    </location>
</feature>
<organism evidence="2 3">
    <name type="scientific">Streptomyces tsukubensis</name>
    <dbReference type="NCBI Taxonomy" id="83656"/>
    <lineage>
        <taxon>Bacteria</taxon>
        <taxon>Bacillati</taxon>
        <taxon>Actinomycetota</taxon>
        <taxon>Actinomycetes</taxon>
        <taxon>Kitasatosporales</taxon>
        <taxon>Streptomycetaceae</taxon>
        <taxon>Streptomyces</taxon>
    </lineage>
</organism>
<keyword evidence="3" id="KW-1185">Reference proteome</keyword>
<comment type="caution">
    <text evidence="2">The sequence shown here is derived from an EMBL/GenBank/DDBJ whole genome shotgun (WGS) entry which is preliminary data.</text>
</comment>